<evidence type="ECO:0000256" key="4">
    <source>
        <dbReference type="PROSITE-ProRule" id="PRU00134"/>
    </source>
</evidence>
<dbReference type="EMBL" id="JARKIE010000006">
    <property type="protein sequence ID" value="KAJ7706695.1"/>
    <property type="molecule type" value="Genomic_DNA"/>
</dbReference>
<dbReference type="PROSITE" id="PS50865">
    <property type="entry name" value="ZF_MYND_2"/>
    <property type="match status" value="1"/>
</dbReference>
<dbReference type="InterPro" id="IPR002893">
    <property type="entry name" value="Znf_MYND"/>
</dbReference>
<evidence type="ECO:0000259" key="5">
    <source>
        <dbReference type="PROSITE" id="PS50865"/>
    </source>
</evidence>
<gene>
    <name evidence="6" type="ORF">B0H17DRAFT_1174754</name>
</gene>
<dbReference type="Gene3D" id="6.10.140.2220">
    <property type="match status" value="1"/>
</dbReference>
<evidence type="ECO:0000313" key="7">
    <source>
        <dbReference type="Proteomes" id="UP001221757"/>
    </source>
</evidence>
<sequence length="227" mass="25375">MEQSRPRRSKKAKVTARGGQDKVCVVCSAEQKNQSEKFRVCSGCKDKLGIRRYFCSRACQRTDWKTHRDVCGSMDFWDYPHTPLLDAPADFARSAALRSQIALIGASPEVLYTVAPTTDDALRLEIKDKMLNVSFRRVRDKAFTTCDPKSIAILAQTLVGAVEAQALDPDARVENVYKQLEDEYGFPGTDIAAVVAELEPGALERLHQEDMARHPSGFWKALARPID</sequence>
<dbReference type="Pfam" id="PF01753">
    <property type="entry name" value="zf-MYND"/>
    <property type="match status" value="1"/>
</dbReference>
<organism evidence="6 7">
    <name type="scientific">Mycena rosella</name>
    <name type="common">Pink bonnet</name>
    <name type="synonym">Agaricus rosellus</name>
    <dbReference type="NCBI Taxonomy" id="1033263"/>
    <lineage>
        <taxon>Eukaryota</taxon>
        <taxon>Fungi</taxon>
        <taxon>Dikarya</taxon>
        <taxon>Basidiomycota</taxon>
        <taxon>Agaricomycotina</taxon>
        <taxon>Agaricomycetes</taxon>
        <taxon>Agaricomycetidae</taxon>
        <taxon>Agaricales</taxon>
        <taxon>Marasmiineae</taxon>
        <taxon>Mycenaceae</taxon>
        <taxon>Mycena</taxon>
    </lineage>
</organism>
<comment type="caution">
    <text evidence="6">The sequence shown here is derived from an EMBL/GenBank/DDBJ whole genome shotgun (WGS) entry which is preliminary data.</text>
</comment>
<evidence type="ECO:0000256" key="3">
    <source>
        <dbReference type="ARBA" id="ARBA00022833"/>
    </source>
</evidence>
<evidence type="ECO:0000256" key="2">
    <source>
        <dbReference type="ARBA" id="ARBA00022771"/>
    </source>
</evidence>
<feature type="domain" description="MYND-type" evidence="5">
    <location>
        <begin position="24"/>
        <end position="71"/>
    </location>
</feature>
<name>A0AAD7M9J4_MYCRO</name>
<evidence type="ECO:0000256" key="1">
    <source>
        <dbReference type="ARBA" id="ARBA00022723"/>
    </source>
</evidence>
<protein>
    <recommendedName>
        <fullName evidence="5">MYND-type domain-containing protein</fullName>
    </recommendedName>
</protein>
<dbReference type="SUPFAM" id="SSF144232">
    <property type="entry name" value="HIT/MYND zinc finger-like"/>
    <property type="match status" value="1"/>
</dbReference>
<keyword evidence="2 4" id="KW-0863">Zinc-finger</keyword>
<dbReference type="Proteomes" id="UP001221757">
    <property type="component" value="Unassembled WGS sequence"/>
</dbReference>
<reference evidence="6" key="1">
    <citation type="submission" date="2023-03" db="EMBL/GenBank/DDBJ databases">
        <title>Massive genome expansion in bonnet fungi (Mycena s.s.) driven by repeated elements and novel gene families across ecological guilds.</title>
        <authorList>
            <consortium name="Lawrence Berkeley National Laboratory"/>
            <person name="Harder C.B."/>
            <person name="Miyauchi S."/>
            <person name="Viragh M."/>
            <person name="Kuo A."/>
            <person name="Thoen E."/>
            <person name="Andreopoulos B."/>
            <person name="Lu D."/>
            <person name="Skrede I."/>
            <person name="Drula E."/>
            <person name="Henrissat B."/>
            <person name="Morin E."/>
            <person name="Kohler A."/>
            <person name="Barry K."/>
            <person name="LaButti K."/>
            <person name="Morin E."/>
            <person name="Salamov A."/>
            <person name="Lipzen A."/>
            <person name="Mereny Z."/>
            <person name="Hegedus B."/>
            <person name="Baldrian P."/>
            <person name="Stursova M."/>
            <person name="Weitz H."/>
            <person name="Taylor A."/>
            <person name="Grigoriev I.V."/>
            <person name="Nagy L.G."/>
            <person name="Martin F."/>
            <person name="Kauserud H."/>
        </authorList>
    </citation>
    <scope>NUCLEOTIDE SEQUENCE</scope>
    <source>
        <strain evidence="6">CBHHK067</strain>
    </source>
</reference>
<proteinExistence type="predicted"/>
<accession>A0AAD7M9J4</accession>
<keyword evidence="7" id="KW-1185">Reference proteome</keyword>
<dbReference type="GO" id="GO:0008270">
    <property type="term" value="F:zinc ion binding"/>
    <property type="evidence" value="ECO:0007669"/>
    <property type="project" value="UniProtKB-KW"/>
</dbReference>
<keyword evidence="3" id="KW-0862">Zinc</keyword>
<evidence type="ECO:0000313" key="6">
    <source>
        <dbReference type="EMBL" id="KAJ7706695.1"/>
    </source>
</evidence>
<keyword evidence="1" id="KW-0479">Metal-binding</keyword>
<dbReference type="AlphaFoldDB" id="A0AAD7M9J4"/>